<proteinExistence type="predicted"/>
<organism evidence="2">
    <name type="scientific">Arundo donax</name>
    <name type="common">Giant reed</name>
    <name type="synonym">Donax arundinaceus</name>
    <dbReference type="NCBI Taxonomy" id="35708"/>
    <lineage>
        <taxon>Eukaryota</taxon>
        <taxon>Viridiplantae</taxon>
        <taxon>Streptophyta</taxon>
        <taxon>Embryophyta</taxon>
        <taxon>Tracheophyta</taxon>
        <taxon>Spermatophyta</taxon>
        <taxon>Magnoliopsida</taxon>
        <taxon>Liliopsida</taxon>
        <taxon>Poales</taxon>
        <taxon>Poaceae</taxon>
        <taxon>PACMAD clade</taxon>
        <taxon>Arundinoideae</taxon>
        <taxon>Arundineae</taxon>
        <taxon>Arundo</taxon>
    </lineage>
</organism>
<evidence type="ECO:0000256" key="1">
    <source>
        <dbReference type="SAM" id="MobiDB-lite"/>
    </source>
</evidence>
<feature type="compositionally biased region" description="Basic residues" evidence="1">
    <location>
        <begin position="8"/>
        <end position="18"/>
    </location>
</feature>
<dbReference type="AlphaFoldDB" id="A0A0A9E392"/>
<sequence length="53" mass="6432">MKADRWRAPGRHHRRASSRRPWASASRQFTICMATHRSQDRLRPRHGQIRRNK</sequence>
<name>A0A0A9E392_ARUDO</name>
<reference evidence="2" key="2">
    <citation type="journal article" date="2015" name="Data Brief">
        <title>Shoot transcriptome of the giant reed, Arundo donax.</title>
        <authorList>
            <person name="Barrero R.A."/>
            <person name="Guerrero F.D."/>
            <person name="Moolhuijzen P."/>
            <person name="Goolsby J.A."/>
            <person name="Tidwell J."/>
            <person name="Bellgard S.E."/>
            <person name="Bellgard M.I."/>
        </authorList>
    </citation>
    <scope>NUCLEOTIDE SEQUENCE</scope>
    <source>
        <tissue evidence="2">Shoot tissue taken approximately 20 cm above the soil surface</tissue>
    </source>
</reference>
<evidence type="ECO:0000313" key="2">
    <source>
        <dbReference type="EMBL" id="JAD94506.1"/>
    </source>
</evidence>
<reference evidence="2" key="1">
    <citation type="submission" date="2014-09" db="EMBL/GenBank/DDBJ databases">
        <authorList>
            <person name="Magalhaes I.L.F."/>
            <person name="Oliveira U."/>
            <person name="Santos F.R."/>
            <person name="Vidigal T.H.D.A."/>
            <person name="Brescovit A.D."/>
            <person name="Santos A.J."/>
        </authorList>
    </citation>
    <scope>NUCLEOTIDE SEQUENCE</scope>
    <source>
        <tissue evidence="2">Shoot tissue taken approximately 20 cm above the soil surface</tissue>
    </source>
</reference>
<feature type="region of interest" description="Disordered" evidence="1">
    <location>
        <begin position="1"/>
        <end position="25"/>
    </location>
</feature>
<dbReference type="EMBL" id="GBRH01203389">
    <property type="protein sequence ID" value="JAD94506.1"/>
    <property type="molecule type" value="Transcribed_RNA"/>
</dbReference>
<accession>A0A0A9E392</accession>
<protein>
    <submittedName>
        <fullName evidence="2">Uncharacterized protein</fullName>
    </submittedName>
</protein>